<organism evidence="1 2">
    <name type="scientific">Acinetobacter proteolyticus</name>
    <dbReference type="NCBI Taxonomy" id="1776741"/>
    <lineage>
        <taxon>Bacteria</taxon>
        <taxon>Pseudomonadati</taxon>
        <taxon>Pseudomonadota</taxon>
        <taxon>Gammaproteobacteria</taxon>
        <taxon>Moraxellales</taxon>
        <taxon>Moraxellaceae</taxon>
        <taxon>Acinetobacter</taxon>
    </lineage>
</organism>
<comment type="caution">
    <text evidence="1">The sequence shown here is derived from an EMBL/GenBank/DDBJ whole genome shotgun (WGS) entry which is preliminary data.</text>
</comment>
<keyword evidence="2" id="KW-1185">Reference proteome</keyword>
<proteinExistence type="predicted"/>
<dbReference type="EMBL" id="APOI01000030">
    <property type="protein sequence ID" value="ENU21637.1"/>
    <property type="molecule type" value="Genomic_DNA"/>
</dbReference>
<gene>
    <name evidence="1" type="ORF">F993_03558</name>
</gene>
<dbReference type="Proteomes" id="UP000013034">
    <property type="component" value="Unassembled WGS sequence"/>
</dbReference>
<reference evidence="1 2" key="1">
    <citation type="submission" date="2013-02" db="EMBL/GenBank/DDBJ databases">
        <title>The Genome Sequence of Acinetobacter sp. NIPH 809.</title>
        <authorList>
            <consortium name="The Broad Institute Genome Sequencing Platform"/>
            <consortium name="The Broad Institute Genome Sequencing Center for Infectious Disease"/>
            <person name="Cerqueira G."/>
            <person name="Feldgarden M."/>
            <person name="Courvalin P."/>
            <person name="Perichon B."/>
            <person name="Grillot-Courvalin C."/>
            <person name="Clermont D."/>
            <person name="Rocha E."/>
            <person name="Yoon E.-J."/>
            <person name="Nemec A."/>
            <person name="Walker B."/>
            <person name="Young S.K."/>
            <person name="Zeng Q."/>
            <person name="Gargeya S."/>
            <person name="Fitzgerald M."/>
            <person name="Haas B."/>
            <person name="Abouelleil A."/>
            <person name="Alvarado L."/>
            <person name="Arachchi H.M."/>
            <person name="Berlin A.M."/>
            <person name="Chapman S.B."/>
            <person name="Dewar J."/>
            <person name="Goldberg J."/>
            <person name="Griggs A."/>
            <person name="Gujja S."/>
            <person name="Hansen M."/>
            <person name="Howarth C."/>
            <person name="Imamovic A."/>
            <person name="Larimer J."/>
            <person name="McCowan C."/>
            <person name="Murphy C."/>
            <person name="Neiman D."/>
            <person name="Pearson M."/>
            <person name="Priest M."/>
            <person name="Roberts A."/>
            <person name="Saif S."/>
            <person name="Shea T."/>
            <person name="Sisk P."/>
            <person name="Sykes S."/>
            <person name="Wortman J."/>
            <person name="Nusbaum C."/>
            <person name="Birren B."/>
        </authorList>
    </citation>
    <scope>NUCLEOTIDE SEQUENCE [LARGE SCALE GENOMIC DNA]</scope>
    <source>
        <strain evidence="1 2">NIPH 809</strain>
    </source>
</reference>
<evidence type="ECO:0000313" key="1">
    <source>
        <dbReference type="EMBL" id="ENU21637.1"/>
    </source>
</evidence>
<sequence length="77" mass="8372">MLLALSNGIALATPENIIFQTAQDIAESASGSINLSVQKNIIGMYRTRSVCLLRKMALGFIQQKGNWSCRRGSAITE</sequence>
<protein>
    <submittedName>
        <fullName evidence="1">Uncharacterized protein</fullName>
    </submittedName>
</protein>
<accession>A0ABN0J912</accession>
<name>A0ABN0J912_9GAMM</name>
<evidence type="ECO:0000313" key="2">
    <source>
        <dbReference type="Proteomes" id="UP000013034"/>
    </source>
</evidence>